<feature type="compositionally biased region" description="Gly residues" evidence="1">
    <location>
        <begin position="84"/>
        <end position="97"/>
    </location>
</feature>
<comment type="caution">
    <text evidence="3">The sequence shown here is derived from an EMBL/GenBank/DDBJ whole genome shotgun (WGS) entry which is preliminary data.</text>
</comment>
<name>A0A5C4VRB1_9ACTN</name>
<dbReference type="AlphaFoldDB" id="A0A5C4VRB1"/>
<reference evidence="3 4" key="1">
    <citation type="journal article" date="2016" name="Int. J. Syst. Evol. Microbiol.">
        <title>Nocardioides albidus sp. nov., an actinobacterium isolated from garden soil.</title>
        <authorList>
            <person name="Singh H."/>
            <person name="Du J."/>
            <person name="Trinh H."/>
            <person name="Won K."/>
            <person name="Yang J.E."/>
            <person name="Yin C."/>
            <person name="Kook M."/>
            <person name="Yi T.H."/>
        </authorList>
    </citation>
    <scope>NUCLEOTIDE SEQUENCE [LARGE SCALE GENOMIC DNA]</scope>
    <source>
        <strain evidence="3 4">CCTCC AB 2015297</strain>
    </source>
</reference>
<proteinExistence type="predicted"/>
<dbReference type="InterPro" id="IPR003870">
    <property type="entry name" value="DUF222"/>
</dbReference>
<dbReference type="EMBL" id="VDMP01000026">
    <property type="protein sequence ID" value="TNM37749.1"/>
    <property type="molecule type" value="Genomic_DNA"/>
</dbReference>
<feature type="compositionally biased region" description="Basic and acidic residues" evidence="1">
    <location>
        <begin position="104"/>
        <end position="117"/>
    </location>
</feature>
<gene>
    <name evidence="3" type="ORF">FHP29_18400</name>
</gene>
<protein>
    <submittedName>
        <fullName evidence="3">DUF222 domain-containing protein</fullName>
    </submittedName>
</protein>
<evidence type="ECO:0000313" key="3">
    <source>
        <dbReference type="EMBL" id="TNM37749.1"/>
    </source>
</evidence>
<accession>A0A5C4VRB1</accession>
<evidence type="ECO:0000259" key="2">
    <source>
        <dbReference type="Pfam" id="PF02720"/>
    </source>
</evidence>
<feature type="region of interest" description="Disordered" evidence="1">
    <location>
        <begin position="77"/>
        <end position="137"/>
    </location>
</feature>
<evidence type="ECO:0000256" key="1">
    <source>
        <dbReference type="SAM" id="MobiDB-lite"/>
    </source>
</evidence>
<dbReference type="Proteomes" id="UP000313231">
    <property type="component" value="Unassembled WGS sequence"/>
</dbReference>
<feature type="domain" description="DUF222" evidence="2">
    <location>
        <begin position="9"/>
        <end position="85"/>
    </location>
</feature>
<keyword evidence="4" id="KW-1185">Reference proteome</keyword>
<sequence length="137" mass="14527">MGTPLITEHAAAAFGARIQTSPYGARRLIADAVDLVLRLPRLWAGVQAGTVRVPHARHVADATRDLSEQEAAWVDAEVQRGSGRAAGLGPVRGLGRGQGRRRGPRADPRPRGGRREGTLCPGLADQPTRHGHLADQG</sequence>
<evidence type="ECO:0000313" key="4">
    <source>
        <dbReference type="Proteomes" id="UP000313231"/>
    </source>
</evidence>
<dbReference type="Pfam" id="PF02720">
    <property type="entry name" value="DUF222"/>
    <property type="match status" value="1"/>
</dbReference>
<organism evidence="3 4">
    <name type="scientific">Nocardioides albidus</name>
    <dbReference type="NCBI Taxonomy" id="1517589"/>
    <lineage>
        <taxon>Bacteria</taxon>
        <taxon>Bacillati</taxon>
        <taxon>Actinomycetota</taxon>
        <taxon>Actinomycetes</taxon>
        <taxon>Propionibacteriales</taxon>
        <taxon>Nocardioidaceae</taxon>
        <taxon>Nocardioides</taxon>
    </lineage>
</organism>